<evidence type="ECO:0000256" key="4">
    <source>
        <dbReference type="ARBA" id="ARBA00023163"/>
    </source>
</evidence>
<organism evidence="6 7">
    <name type="scientific">Novosphingobium barchaimii LL02</name>
    <dbReference type="NCBI Taxonomy" id="1114963"/>
    <lineage>
        <taxon>Bacteria</taxon>
        <taxon>Pseudomonadati</taxon>
        <taxon>Pseudomonadota</taxon>
        <taxon>Alphaproteobacteria</taxon>
        <taxon>Sphingomonadales</taxon>
        <taxon>Sphingomonadaceae</taxon>
        <taxon>Novosphingobium</taxon>
    </lineage>
</organism>
<dbReference type="Pfam" id="PF00126">
    <property type="entry name" value="HTH_1"/>
    <property type="match status" value="1"/>
</dbReference>
<dbReference type="InterPro" id="IPR036390">
    <property type="entry name" value="WH_DNA-bd_sf"/>
</dbReference>
<dbReference type="InterPro" id="IPR000847">
    <property type="entry name" value="LysR_HTH_N"/>
</dbReference>
<dbReference type="SUPFAM" id="SSF53850">
    <property type="entry name" value="Periplasmic binding protein-like II"/>
    <property type="match status" value="1"/>
</dbReference>
<dbReference type="Gene3D" id="1.10.10.10">
    <property type="entry name" value="Winged helix-like DNA-binding domain superfamily/Winged helix DNA-binding domain"/>
    <property type="match status" value="1"/>
</dbReference>
<keyword evidence="4" id="KW-0804">Transcription</keyword>
<dbReference type="InterPro" id="IPR036388">
    <property type="entry name" value="WH-like_DNA-bd_sf"/>
</dbReference>
<evidence type="ECO:0000256" key="1">
    <source>
        <dbReference type="ARBA" id="ARBA00009437"/>
    </source>
</evidence>
<evidence type="ECO:0000259" key="5">
    <source>
        <dbReference type="PROSITE" id="PS50931"/>
    </source>
</evidence>
<gene>
    <name evidence="6" type="ORF">V474_04895</name>
</gene>
<dbReference type="InterPro" id="IPR005119">
    <property type="entry name" value="LysR_subst-bd"/>
</dbReference>
<dbReference type="Proteomes" id="UP000052268">
    <property type="component" value="Unassembled WGS sequence"/>
</dbReference>
<comment type="caution">
    <text evidence="6">The sequence shown here is derived from an EMBL/GenBank/DDBJ whole genome shotgun (WGS) entry which is preliminary data.</text>
</comment>
<dbReference type="PATRIC" id="fig|1114963.3.peg.4619"/>
<dbReference type="GO" id="GO:0032993">
    <property type="term" value="C:protein-DNA complex"/>
    <property type="evidence" value="ECO:0007669"/>
    <property type="project" value="TreeGrafter"/>
</dbReference>
<dbReference type="PANTHER" id="PTHR30346:SF17">
    <property type="entry name" value="LYSR FAMILY TRANSCRIPTIONAL REGULATOR"/>
    <property type="match status" value="1"/>
</dbReference>
<evidence type="ECO:0000256" key="3">
    <source>
        <dbReference type="ARBA" id="ARBA00023125"/>
    </source>
</evidence>
<evidence type="ECO:0000313" key="7">
    <source>
        <dbReference type="Proteomes" id="UP000052268"/>
    </source>
</evidence>
<dbReference type="Gene3D" id="3.40.190.10">
    <property type="entry name" value="Periplasmic binding protein-like II"/>
    <property type="match status" value="2"/>
</dbReference>
<dbReference type="SUPFAM" id="SSF46785">
    <property type="entry name" value="Winged helix' DNA-binding domain"/>
    <property type="match status" value="1"/>
</dbReference>
<dbReference type="FunFam" id="1.10.10.10:FF:000001">
    <property type="entry name" value="LysR family transcriptional regulator"/>
    <property type="match status" value="1"/>
</dbReference>
<keyword evidence="2" id="KW-0805">Transcription regulation</keyword>
<protein>
    <submittedName>
        <fullName evidence="6">LysR family transcriptional regulator</fullName>
    </submittedName>
</protein>
<evidence type="ECO:0000256" key="2">
    <source>
        <dbReference type="ARBA" id="ARBA00023015"/>
    </source>
</evidence>
<keyword evidence="3" id="KW-0238">DNA-binding</keyword>
<feature type="domain" description="HTH lysR-type" evidence="5">
    <location>
        <begin position="1"/>
        <end position="58"/>
    </location>
</feature>
<name>A0A0J7XH57_9SPHN</name>
<reference evidence="6 7" key="1">
    <citation type="journal article" date="2015" name="G3 (Bethesda)">
        <title>Insights into Ongoing Evolution of the Hexachlorocyclohexane Catabolic Pathway from Comparative Genomics of Ten Sphingomonadaceae Strains.</title>
        <authorList>
            <person name="Pearce S.L."/>
            <person name="Oakeshott J.G."/>
            <person name="Pandey G."/>
        </authorList>
    </citation>
    <scope>NUCLEOTIDE SEQUENCE [LARGE SCALE GENOMIC DNA]</scope>
    <source>
        <strain evidence="6 7">LL02</strain>
    </source>
</reference>
<dbReference type="EMBL" id="JACU01000013">
    <property type="protein sequence ID" value="KMS51097.1"/>
    <property type="molecule type" value="Genomic_DNA"/>
</dbReference>
<dbReference type="GO" id="GO:0003677">
    <property type="term" value="F:DNA binding"/>
    <property type="evidence" value="ECO:0007669"/>
    <property type="project" value="UniProtKB-KW"/>
</dbReference>
<dbReference type="Pfam" id="PF03466">
    <property type="entry name" value="LysR_substrate"/>
    <property type="match status" value="1"/>
</dbReference>
<dbReference type="PROSITE" id="PS50931">
    <property type="entry name" value="HTH_LYSR"/>
    <property type="match status" value="1"/>
</dbReference>
<keyword evidence="7" id="KW-1185">Reference proteome</keyword>
<evidence type="ECO:0000313" key="6">
    <source>
        <dbReference type="EMBL" id="KMS51097.1"/>
    </source>
</evidence>
<proteinExistence type="inferred from homology"/>
<dbReference type="GO" id="GO:0003700">
    <property type="term" value="F:DNA-binding transcription factor activity"/>
    <property type="evidence" value="ECO:0007669"/>
    <property type="project" value="InterPro"/>
</dbReference>
<dbReference type="PANTHER" id="PTHR30346">
    <property type="entry name" value="TRANSCRIPTIONAL DUAL REGULATOR HCAR-RELATED"/>
    <property type="match status" value="1"/>
</dbReference>
<dbReference type="AlphaFoldDB" id="A0A0J7XH57"/>
<accession>A0A0J7XH57</accession>
<dbReference type="PRINTS" id="PR00039">
    <property type="entry name" value="HTHLYSR"/>
</dbReference>
<sequence>MELRHLRYFICVAEELHFGNAAQRLGISQPPLSQQIRALEEELGVRLFDRTSRRVQLTEAGRQFLPQAHETLAQAERAAKVARLAHSGEIGRLSLGLSPSVPFIAEVMDTLARYRRSFPQVSVELNELPRDEQIAGVERRTIDIGIVRAFSALELPETMQALPLQREGMVLAMRRDHPLANLERALFLADIENEPLILFGSMNGAGFNEMLMAHCEIQGFRPNVTLEANSFGTLVGLTAAGLGVTILSRSLARFTIDTLVFRHIEMPFSSQLVMFHARDASPATLNFRKLVDQRVKWGSLQRV</sequence>
<dbReference type="CDD" id="cd08414">
    <property type="entry name" value="PBP2_LTTR_aromatics_like"/>
    <property type="match status" value="1"/>
</dbReference>
<comment type="similarity">
    <text evidence="1">Belongs to the LysR transcriptional regulatory family.</text>
</comment>
<dbReference type="OrthoDB" id="7158941at2"/>